<proteinExistence type="inferred from homology"/>
<dbReference type="InterPro" id="IPR042284">
    <property type="entry name" value="AdoMetDC_N"/>
</dbReference>
<evidence type="ECO:0000313" key="11">
    <source>
        <dbReference type="EMBL" id="MCW3796879.1"/>
    </source>
</evidence>
<dbReference type="InterPro" id="IPR003826">
    <property type="entry name" value="AdoMetDC_fam_prok"/>
</dbReference>
<dbReference type="HAMAP" id="MF_00464">
    <property type="entry name" value="AdoMetDC_1"/>
    <property type="match status" value="1"/>
</dbReference>
<comment type="subunit">
    <text evidence="10">Heterotetramer of two alpha and two beta chains arranged as a dimer of alpha/beta heterodimers.</text>
</comment>
<evidence type="ECO:0000313" key="12">
    <source>
        <dbReference type="Proteomes" id="UP001526246"/>
    </source>
</evidence>
<keyword evidence="3 10" id="KW-0068">Autocatalytic cleavage</keyword>
<evidence type="ECO:0000256" key="7">
    <source>
        <dbReference type="ARBA" id="ARBA00023239"/>
    </source>
</evidence>
<feature type="chain" id="PRO_5044946979" description="S-adenosylmethionine decarboxylase alpha chain" evidence="10">
    <location>
        <begin position="66"/>
        <end position="122"/>
    </location>
</feature>
<keyword evidence="4 10" id="KW-0745">Spermidine biosynthesis</keyword>
<comment type="PTM">
    <text evidence="10">Is synthesized initially as an inactive proenzyme. Formation of the active enzyme involves a self-maturation process in which the active site pyruvoyl group is generated from an internal serine residue via an autocatalytic post-translational modification. Two non-identical subunits are generated from the proenzyme in this reaction, and the pyruvate is formed at the N-terminus of the alpha chain, which is derived from the carboxyl end of the proenzyme. The post-translation cleavage follows an unusual pathway, termed non-hydrolytic serinolysis, in which the side chain hydroxyl group of the serine supplies its oxygen atom to form the C-terminus of the beta chain, while the remainder of the serine residue undergoes an oxidative deamination to produce ammonia and the pyruvoyl group blocking the N-terminus of the alpha chain.</text>
</comment>
<accession>A0ABT3JD89</accession>
<dbReference type="Pfam" id="PF02675">
    <property type="entry name" value="AdoMet_dc"/>
    <property type="match status" value="1"/>
</dbReference>
<dbReference type="RefSeq" id="WP_264880869.1">
    <property type="nucleotide sequence ID" value="NZ_JAPDOB010000001.1"/>
</dbReference>
<keyword evidence="8 10" id="KW-0704">Schiff base</keyword>
<keyword evidence="7 10" id="KW-0456">Lyase</keyword>
<dbReference type="SUPFAM" id="SSF56276">
    <property type="entry name" value="S-adenosylmethionine decarboxylase"/>
    <property type="match status" value="1"/>
</dbReference>
<keyword evidence="6 10" id="KW-0865">Zymogen</keyword>
<comment type="catalytic activity">
    <reaction evidence="10">
        <text>S-adenosyl-L-methionine + H(+) = S-adenosyl 3-(methylsulfanyl)propylamine + CO2</text>
        <dbReference type="Rhea" id="RHEA:15981"/>
        <dbReference type="ChEBI" id="CHEBI:15378"/>
        <dbReference type="ChEBI" id="CHEBI:16526"/>
        <dbReference type="ChEBI" id="CHEBI:57443"/>
        <dbReference type="ChEBI" id="CHEBI:59789"/>
        <dbReference type="EC" id="4.1.1.50"/>
    </reaction>
</comment>
<dbReference type="InterPro" id="IPR042286">
    <property type="entry name" value="AdoMetDC_C"/>
</dbReference>
<evidence type="ECO:0000256" key="10">
    <source>
        <dbReference type="HAMAP-Rule" id="MF_00464"/>
    </source>
</evidence>
<dbReference type="PANTHER" id="PTHR33866:SF2">
    <property type="entry name" value="S-ADENOSYLMETHIONINE DECARBOXYLASE PROENZYME"/>
    <property type="match status" value="1"/>
</dbReference>
<dbReference type="InterPro" id="IPR017716">
    <property type="entry name" value="S-AdoMet_deCOase_pro-enz"/>
</dbReference>
<name>A0ABT3JD89_9SPHN</name>
<feature type="modified residue" description="Pyruvic acid (Ser); by autocatalysis" evidence="10">
    <location>
        <position position="66"/>
    </location>
</feature>
<dbReference type="NCBIfam" id="TIGR03330">
    <property type="entry name" value="SAM_DCase_Bsu"/>
    <property type="match status" value="1"/>
</dbReference>
<evidence type="ECO:0000256" key="8">
    <source>
        <dbReference type="ARBA" id="ARBA00023270"/>
    </source>
</evidence>
<reference evidence="11 12" key="1">
    <citation type="submission" date="2022-10" db="EMBL/GenBank/DDBJ databases">
        <title>Sphingomonas sp.</title>
        <authorList>
            <person name="Jin C."/>
        </authorList>
    </citation>
    <scope>NUCLEOTIDE SEQUENCE [LARGE SCALE GENOMIC DNA]</scope>
    <source>
        <strain evidence="11 12">BN140010</strain>
    </source>
</reference>
<evidence type="ECO:0000256" key="6">
    <source>
        <dbReference type="ARBA" id="ARBA00023145"/>
    </source>
</evidence>
<evidence type="ECO:0000256" key="4">
    <source>
        <dbReference type="ARBA" id="ARBA00023066"/>
    </source>
</evidence>
<feature type="site" description="Cleavage (non-hydrolytic); by autolysis" evidence="10">
    <location>
        <begin position="65"/>
        <end position="66"/>
    </location>
</feature>
<dbReference type="Proteomes" id="UP001526246">
    <property type="component" value="Unassembled WGS sequence"/>
</dbReference>
<comment type="function">
    <text evidence="10">Catalyzes the decarboxylation of S-adenosylmethionine to S-adenosylmethioninamine (dcAdoMet), the propylamine donor required for the synthesis of the polyamines spermine and spermidine from the diamine putrescine.</text>
</comment>
<feature type="active site" description="Proton donor; for catalytic activity" evidence="10">
    <location>
        <position position="86"/>
    </location>
</feature>
<evidence type="ECO:0000256" key="9">
    <source>
        <dbReference type="ARBA" id="ARBA00023317"/>
    </source>
</evidence>
<dbReference type="InterPro" id="IPR016067">
    <property type="entry name" value="S-AdoMet_deCO2ase_core"/>
</dbReference>
<gene>
    <name evidence="11" type="primary">speD</name>
    <name evidence="10" type="synonym">speH</name>
    <name evidence="11" type="ORF">OMW55_03545</name>
</gene>
<dbReference type="EC" id="4.1.1.50" evidence="10"/>
<feature type="active site" description="Schiff-base intermediate with substrate; via pyruvic acid" evidence="10">
    <location>
        <position position="66"/>
    </location>
</feature>
<comment type="pathway">
    <text evidence="10">Amine and polyamine biosynthesis; S-adenosylmethioninamine biosynthesis; S-adenosylmethioninamine from S-adenosyl-L-methionine: step 1/1.</text>
</comment>
<evidence type="ECO:0000256" key="5">
    <source>
        <dbReference type="ARBA" id="ARBA00023115"/>
    </source>
</evidence>
<keyword evidence="12" id="KW-1185">Reference proteome</keyword>
<keyword evidence="5 10" id="KW-0620">Polyamine biosynthesis</keyword>
<dbReference type="GO" id="GO:0004014">
    <property type="term" value="F:adenosylmethionine decarboxylase activity"/>
    <property type="evidence" value="ECO:0007669"/>
    <property type="project" value="UniProtKB-EC"/>
</dbReference>
<dbReference type="Gene3D" id="3.30.360.110">
    <property type="entry name" value="S-adenosylmethionine decarboxylase domain"/>
    <property type="match status" value="1"/>
</dbReference>
<evidence type="ECO:0000256" key="3">
    <source>
        <dbReference type="ARBA" id="ARBA00022813"/>
    </source>
</evidence>
<feature type="chain" id="PRO_5044946978" description="S-adenosylmethionine decarboxylase beta chain" evidence="10">
    <location>
        <begin position="1"/>
        <end position="65"/>
    </location>
</feature>
<dbReference type="EMBL" id="JAPDOB010000001">
    <property type="protein sequence ID" value="MCW3796879.1"/>
    <property type="molecule type" value="Genomic_DNA"/>
</dbReference>
<sequence length="122" mass="12694">MSGHVPWNSVHLIADLTGCEGLCDAGLIETVLRKAAAAAGATVLDVKLHGFGEGQGVTGVALLAESHISIHSWPEEDFAAVDIFVCGSRCDPHAALNVIVDGLRAQSSQAQIVRRGVRGHCS</sequence>
<keyword evidence="9 10" id="KW-0670">Pyruvate</keyword>
<keyword evidence="1 10" id="KW-0949">S-adenosyl-L-methionine</keyword>
<comment type="similarity">
    <text evidence="10">Belongs to the prokaryotic AdoMetDC family. Type 1 subfamily.</text>
</comment>
<dbReference type="Gene3D" id="3.30.160.750">
    <property type="match status" value="1"/>
</dbReference>
<feature type="active site" description="Proton acceptor; for processing activity" evidence="10">
    <location>
        <position position="71"/>
    </location>
</feature>
<evidence type="ECO:0000256" key="1">
    <source>
        <dbReference type="ARBA" id="ARBA00022691"/>
    </source>
</evidence>
<comment type="caution">
    <text evidence="11">The sequence shown here is derived from an EMBL/GenBank/DDBJ whole genome shotgun (WGS) entry which is preliminary data.</text>
</comment>
<comment type="cofactor">
    <cofactor evidence="10">
        <name>pyruvate</name>
        <dbReference type="ChEBI" id="CHEBI:15361"/>
    </cofactor>
    <text evidence="10">Binds 1 pyruvoyl group covalently per subunit.</text>
</comment>
<evidence type="ECO:0000256" key="2">
    <source>
        <dbReference type="ARBA" id="ARBA00022793"/>
    </source>
</evidence>
<organism evidence="11 12">
    <name type="scientific">Sphingomonas arvum</name>
    <dbReference type="NCBI Taxonomy" id="2992113"/>
    <lineage>
        <taxon>Bacteria</taxon>
        <taxon>Pseudomonadati</taxon>
        <taxon>Pseudomonadota</taxon>
        <taxon>Alphaproteobacteria</taxon>
        <taxon>Sphingomonadales</taxon>
        <taxon>Sphingomonadaceae</taxon>
        <taxon>Sphingomonas</taxon>
    </lineage>
</organism>
<keyword evidence="2 10" id="KW-0210">Decarboxylase</keyword>
<dbReference type="PANTHER" id="PTHR33866">
    <property type="entry name" value="S-ADENOSYLMETHIONINE DECARBOXYLASE PROENZYME"/>
    <property type="match status" value="1"/>
</dbReference>
<protein>
    <recommendedName>
        <fullName evidence="10">S-adenosylmethionine decarboxylase proenzyme</fullName>
        <shortName evidence="10">AdoMetDC</shortName>
        <shortName evidence="10">SAMDC</shortName>
        <ecNumber evidence="10">4.1.1.50</ecNumber>
    </recommendedName>
    <component>
        <recommendedName>
            <fullName evidence="10">S-adenosylmethionine decarboxylase beta chain</fullName>
        </recommendedName>
    </component>
    <component>
        <recommendedName>
            <fullName evidence="10">S-adenosylmethionine decarboxylase alpha chain</fullName>
        </recommendedName>
    </component>
</protein>